<sequence>KAKYVAKIAAMGGADAYRACGAKGGINTAICMKGLKAKFTAGDWANFWEIGMRS</sequence>
<comment type="caution">
    <text evidence="1">The sequence shown here is derived from an EMBL/GenBank/DDBJ whole genome shotgun (WGS) entry which is preliminary data.</text>
</comment>
<protein>
    <submittedName>
        <fullName evidence="1">Uncharacterized protein</fullName>
    </submittedName>
</protein>
<name>X1T153_9ZZZZ</name>
<reference evidence="1" key="1">
    <citation type="journal article" date="2014" name="Front. Microbiol.">
        <title>High frequency of phylogenetically diverse reductive dehalogenase-homologous genes in deep subseafloor sedimentary metagenomes.</title>
        <authorList>
            <person name="Kawai M."/>
            <person name="Futagami T."/>
            <person name="Toyoda A."/>
            <person name="Takaki Y."/>
            <person name="Nishi S."/>
            <person name="Hori S."/>
            <person name="Arai W."/>
            <person name="Tsubouchi T."/>
            <person name="Morono Y."/>
            <person name="Uchiyama I."/>
            <person name="Ito T."/>
            <person name="Fujiyama A."/>
            <person name="Inagaki F."/>
            <person name="Takami H."/>
        </authorList>
    </citation>
    <scope>NUCLEOTIDE SEQUENCE</scope>
    <source>
        <strain evidence="1">Expedition CK06-06</strain>
    </source>
</reference>
<gene>
    <name evidence="1" type="ORF">S12H4_21714</name>
</gene>
<dbReference type="AlphaFoldDB" id="X1T153"/>
<evidence type="ECO:0000313" key="1">
    <source>
        <dbReference type="EMBL" id="GAI85111.1"/>
    </source>
</evidence>
<feature type="non-terminal residue" evidence="1">
    <location>
        <position position="1"/>
    </location>
</feature>
<proteinExistence type="predicted"/>
<accession>X1T153</accession>
<organism evidence="1">
    <name type="scientific">marine sediment metagenome</name>
    <dbReference type="NCBI Taxonomy" id="412755"/>
    <lineage>
        <taxon>unclassified sequences</taxon>
        <taxon>metagenomes</taxon>
        <taxon>ecological metagenomes</taxon>
    </lineage>
</organism>
<dbReference type="EMBL" id="BARW01011211">
    <property type="protein sequence ID" value="GAI85111.1"/>
    <property type="molecule type" value="Genomic_DNA"/>
</dbReference>